<organism evidence="1 2">
    <name type="scientific">Tepidibacter hydrothermalis</name>
    <dbReference type="NCBI Taxonomy" id="3036126"/>
    <lineage>
        <taxon>Bacteria</taxon>
        <taxon>Bacillati</taxon>
        <taxon>Bacillota</taxon>
        <taxon>Clostridia</taxon>
        <taxon>Peptostreptococcales</taxon>
        <taxon>Peptostreptococcaceae</taxon>
        <taxon>Tepidibacter</taxon>
    </lineage>
</organism>
<proteinExistence type="predicted"/>
<dbReference type="Proteomes" id="UP001222800">
    <property type="component" value="Chromosome"/>
</dbReference>
<gene>
    <name evidence="1" type="ORF">P4S50_04360</name>
</gene>
<dbReference type="EMBL" id="CP120733">
    <property type="protein sequence ID" value="WFD11316.1"/>
    <property type="molecule type" value="Genomic_DNA"/>
</dbReference>
<name>A0ABY8EEF2_9FIRM</name>
<sequence>MKKISYIIIKINEPSKEAVQELHKNLYLVLLKPKIKDYNSNIQKSIKNKYV</sequence>
<accession>A0ABY8EEF2</accession>
<evidence type="ECO:0000313" key="1">
    <source>
        <dbReference type="EMBL" id="WFD11316.1"/>
    </source>
</evidence>
<dbReference type="RefSeq" id="WP_277733339.1">
    <property type="nucleotide sequence ID" value="NZ_CP120733.1"/>
</dbReference>
<evidence type="ECO:0000313" key="2">
    <source>
        <dbReference type="Proteomes" id="UP001222800"/>
    </source>
</evidence>
<reference evidence="1 2" key="1">
    <citation type="submission" date="2023-03" db="EMBL/GenBank/DDBJ databases">
        <title>Complete genome sequence of Tepidibacter sp. SWIR-1, isolated from a deep-sea hydrothermal vent.</title>
        <authorList>
            <person name="Li X."/>
        </authorList>
    </citation>
    <scope>NUCLEOTIDE SEQUENCE [LARGE SCALE GENOMIC DNA]</scope>
    <source>
        <strain evidence="1 2">SWIR-1</strain>
    </source>
</reference>
<keyword evidence="2" id="KW-1185">Reference proteome</keyword>
<protein>
    <submittedName>
        <fullName evidence="1">Uncharacterized protein</fullName>
    </submittedName>
</protein>